<protein>
    <submittedName>
        <fullName evidence="2">Uncharacterized protein</fullName>
    </submittedName>
</protein>
<feature type="transmembrane region" description="Helical" evidence="1">
    <location>
        <begin position="60"/>
        <end position="82"/>
    </location>
</feature>
<dbReference type="RefSeq" id="XP_011772168.1">
    <property type="nucleotide sequence ID" value="XM_011773866.1"/>
</dbReference>
<dbReference type="AlphaFoldDB" id="C9ZKB1"/>
<dbReference type="KEGG" id="tbg:TbgDal_III2130"/>
<feature type="transmembrane region" description="Helical" evidence="1">
    <location>
        <begin position="20"/>
        <end position="40"/>
    </location>
</feature>
<dbReference type="EMBL" id="FN554966">
    <property type="protein sequence ID" value="CBH09875.1"/>
    <property type="molecule type" value="Genomic_DNA"/>
</dbReference>
<evidence type="ECO:0000313" key="2">
    <source>
        <dbReference type="EMBL" id="CBH09875.1"/>
    </source>
</evidence>
<sequence length="128" mass="14249">MDARKGVITHSHAKKRHIKVSERGGGACHVHVLSLHILLIPDRNMLLWVSLCAEGGDNTLSLFSPFACQWLVCSVCLFFFSIQVYAWAYGHKCGNDPLRKVGSEDVCVYVCVEEGQADANNRKRSDCL</sequence>
<evidence type="ECO:0000256" key="1">
    <source>
        <dbReference type="SAM" id="Phobius"/>
    </source>
</evidence>
<proteinExistence type="predicted"/>
<keyword evidence="1" id="KW-0472">Membrane</keyword>
<evidence type="ECO:0000313" key="3">
    <source>
        <dbReference type="Proteomes" id="UP000002316"/>
    </source>
</evidence>
<gene>
    <name evidence="2" type="ORF">TbgDal_III2130</name>
</gene>
<organism evidence="2 3">
    <name type="scientific">Trypanosoma brucei gambiense (strain MHOM/CI/86/DAL972)</name>
    <dbReference type="NCBI Taxonomy" id="679716"/>
    <lineage>
        <taxon>Eukaryota</taxon>
        <taxon>Discoba</taxon>
        <taxon>Euglenozoa</taxon>
        <taxon>Kinetoplastea</taxon>
        <taxon>Metakinetoplastina</taxon>
        <taxon>Trypanosomatida</taxon>
        <taxon>Trypanosomatidae</taxon>
        <taxon>Trypanosoma</taxon>
    </lineage>
</organism>
<accession>C9ZKB1</accession>
<name>C9ZKB1_TRYB9</name>
<keyword evidence="1" id="KW-0812">Transmembrane</keyword>
<reference evidence="3" key="1">
    <citation type="journal article" date="2010" name="PLoS Negl. Trop. Dis.">
        <title>The genome sequence of Trypanosoma brucei gambiense, causative agent of chronic human african trypanosomiasis.</title>
        <authorList>
            <person name="Jackson A.P."/>
            <person name="Sanders M."/>
            <person name="Berry A."/>
            <person name="McQuillan J."/>
            <person name="Aslett M.A."/>
            <person name="Quail M.A."/>
            <person name="Chukualim B."/>
            <person name="Capewell P."/>
            <person name="MacLeod A."/>
            <person name="Melville S.E."/>
            <person name="Gibson W."/>
            <person name="Barry J.D."/>
            <person name="Berriman M."/>
            <person name="Hertz-Fowler C."/>
        </authorList>
    </citation>
    <scope>NUCLEOTIDE SEQUENCE [LARGE SCALE GENOMIC DNA]</scope>
    <source>
        <strain evidence="3">MHOM/CI/86/DAL972</strain>
    </source>
</reference>
<keyword evidence="1" id="KW-1133">Transmembrane helix</keyword>
<dbReference type="Proteomes" id="UP000002316">
    <property type="component" value="Chromosome 3"/>
</dbReference>
<dbReference type="GeneID" id="23858990"/>